<dbReference type="Pfam" id="PF00194">
    <property type="entry name" value="Carb_anhydrase"/>
    <property type="match status" value="1"/>
</dbReference>
<dbReference type="PROSITE" id="PS51144">
    <property type="entry name" value="ALPHA_CA_2"/>
    <property type="match status" value="2"/>
</dbReference>
<evidence type="ECO:0000313" key="4">
    <source>
        <dbReference type="Proteomes" id="UP000759131"/>
    </source>
</evidence>
<proteinExistence type="inferred from homology"/>
<evidence type="ECO:0000313" key="3">
    <source>
        <dbReference type="EMBL" id="CAD7630524.1"/>
    </source>
</evidence>
<organism evidence="3">
    <name type="scientific">Medioppia subpectinata</name>
    <dbReference type="NCBI Taxonomy" id="1979941"/>
    <lineage>
        <taxon>Eukaryota</taxon>
        <taxon>Metazoa</taxon>
        <taxon>Ecdysozoa</taxon>
        <taxon>Arthropoda</taxon>
        <taxon>Chelicerata</taxon>
        <taxon>Arachnida</taxon>
        <taxon>Acari</taxon>
        <taxon>Acariformes</taxon>
        <taxon>Sarcoptiformes</taxon>
        <taxon>Oribatida</taxon>
        <taxon>Brachypylina</taxon>
        <taxon>Oppioidea</taxon>
        <taxon>Oppiidae</taxon>
        <taxon>Medioppia</taxon>
    </lineage>
</organism>
<accession>A0A7R9KYJ5</accession>
<reference evidence="3" key="1">
    <citation type="submission" date="2020-11" db="EMBL/GenBank/DDBJ databases">
        <authorList>
            <person name="Tran Van P."/>
        </authorList>
    </citation>
    <scope>NUCLEOTIDE SEQUENCE</scope>
</reference>
<dbReference type="GO" id="GO:0008270">
    <property type="term" value="F:zinc ion binding"/>
    <property type="evidence" value="ECO:0007669"/>
    <property type="project" value="InterPro"/>
</dbReference>
<dbReference type="AlphaFoldDB" id="A0A7R9KYJ5"/>
<dbReference type="EMBL" id="OC862789">
    <property type="protein sequence ID" value="CAD7630524.1"/>
    <property type="molecule type" value="Genomic_DNA"/>
</dbReference>
<evidence type="ECO:0000259" key="2">
    <source>
        <dbReference type="PROSITE" id="PS51144"/>
    </source>
</evidence>
<protein>
    <recommendedName>
        <fullName evidence="2">Alpha-carbonic anhydrase domain-containing protein</fullName>
    </recommendedName>
</protein>
<dbReference type="Gene3D" id="3.10.200.10">
    <property type="entry name" value="Alpha carbonic anhydrase"/>
    <property type="match status" value="2"/>
</dbReference>
<dbReference type="PANTHER" id="PTHR18952">
    <property type="entry name" value="CARBONIC ANHYDRASE"/>
    <property type="match status" value="1"/>
</dbReference>
<dbReference type="GO" id="GO:0006730">
    <property type="term" value="P:one-carbon metabolic process"/>
    <property type="evidence" value="ECO:0007669"/>
    <property type="project" value="TreeGrafter"/>
</dbReference>
<dbReference type="InterPro" id="IPR023561">
    <property type="entry name" value="Carbonic_anhydrase_a-class"/>
</dbReference>
<dbReference type="GO" id="GO:0004089">
    <property type="term" value="F:carbonate dehydratase activity"/>
    <property type="evidence" value="ECO:0007669"/>
    <property type="project" value="InterPro"/>
</dbReference>
<name>A0A7R9KYJ5_9ACAR</name>
<dbReference type="SMART" id="SM01057">
    <property type="entry name" value="Carb_anhydrase"/>
    <property type="match status" value="1"/>
</dbReference>
<dbReference type="OrthoDB" id="5978072at2759"/>
<feature type="domain" description="Alpha-carbonic anhydrase" evidence="2">
    <location>
        <begin position="1"/>
        <end position="89"/>
    </location>
</feature>
<feature type="non-terminal residue" evidence="3">
    <location>
        <position position="1"/>
    </location>
</feature>
<dbReference type="EMBL" id="CAJPIZ010008214">
    <property type="protein sequence ID" value="CAG2110954.1"/>
    <property type="molecule type" value="Genomic_DNA"/>
</dbReference>
<dbReference type="InterPro" id="IPR036398">
    <property type="entry name" value="CA_dom_sf"/>
</dbReference>
<feature type="domain" description="Alpha-carbonic anhydrase" evidence="2">
    <location>
        <begin position="98"/>
        <end position="273"/>
    </location>
</feature>
<keyword evidence="4" id="KW-1185">Reference proteome</keyword>
<dbReference type="PANTHER" id="PTHR18952:SF208">
    <property type="entry name" value="CARBONIC ANHYDRASE XA-RELATED"/>
    <property type="match status" value="1"/>
</dbReference>
<evidence type="ECO:0000256" key="1">
    <source>
        <dbReference type="ARBA" id="ARBA00010718"/>
    </source>
</evidence>
<dbReference type="InterPro" id="IPR001148">
    <property type="entry name" value="CA_dom"/>
</dbReference>
<sequence length="273" mass="30501">IVFKINVEQSVVLSSGPLSYQYTISNLTLHFGRENNRGSEHTISGVQFPGELQLYAYNSQLYSNWTEAKHEANGLAAISVLISFSKNSNQANTQLKHITHALKNITHRGPDFWGRLNPKWSHCNKGRRQSPIDINPELLLYDPGLLPVNINGDHVSGKLINTGRSIVFKINVEQSVVLSSGPLSYQYTISNLTLHFGRENNRGSEHTISGVQFPGELQLYAYNSQLYSNWTEAKHEANGLAAISVLISFSKNSNQANTQLKHITHALKNITHR</sequence>
<dbReference type="SUPFAM" id="SSF51069">
    <property type="entry name" value="Carbonic anhydrase"/>
    <property type="match status" value="2"/>
</dbReference>
<comment type="similarity">
    <text evidence="1">Belongs to the alpha-carbonic anhydrase family.</text>
</comment>
<feature type="non-terminal residue" evidence="3">
    <location>
        <position position="273"/>
    </location>
</feature>
<dbReference type="Proteomes" id="UP000759131">
    <property type="component" value="Unassembled WGS sequence"/>
</dbReference>
<gene>
    <name evidence="3" type="ORF">OSB1V03_LOCUS10936</name>
</gene>